<dbReference type="AlphaFoldDB" id="C4Z1X6"/>
<proteinExistence type="predicted"/>
<sequence>MKKIFKKKEFFMYTLLSAYIFLTTFSNTAWYVINEGTKVYALLKLIRYVCYIMFVAIVIGKNVKHRYSIESIIFMMGLLIFSGIAACTGKEKVLLFMVLFLAASYGVKSDKILKCALGVQGGLLFLTIFAAFLGITDNSLLDVERKRYSLGFAWSSLAPILYFFVIMLYIYARKTKITLIECLVLEIINIFIYKYTNTRMSFWVSTILLAVLATCLFSIKFKDALYRLIIRLKKMIVLIPVISSVISCMLPLYTANGGVWEKLNTILSGRLWQCKNAIFTYGFSLFGVHMSVDGFTVANKGATDTSCFIDMGYLHIAIEYGLFVLVMIVSIYTICIWKAYKNNDICMVCIIVVLSLFCINDRFLLHAFNVFIIYAFCDNDVFKEINILKSMSKPIYKIIGMKRDN</sequence>
<feature type="transmembrane region" description="Helical" evidence="1">
    <location>
        <begin position="115"/>
        <end position="136"/>
    </location>
</feature>
<evidence type="ECO:0000256" key="1">
    <source>
        <dbReference type="SAM" id="Phobius"/>
    </source>
</evidence>
<name>C4Z1X6_LACE2</name>
<dbReference type="Proteomes" id="UP000001476">
    <property type="component" value="Chromosome"/>
</dbReference>
<dbReference type="RefSeq" id="WP_012738404.1">
    <property type="nucleotide sequence ID" value="NC_012778.1"/>
</dbReference>
<feature type="transmembrane region" description="Helical" evidence="1">
    <location>
        <begin position="347"/>
        <end position="376"/>
    </location>
</feature>
<feature type="transmembrane region" description="Helical" evidence="1">
    <location>
        <begin position="320"/>
        <end position="340"/>
    </location>
</feature>
<gene>
    <name evidence="2" type="ordered locus">EUBELI_00130</name>
</gene>
<feature type="transmembrane region" description="Helical" evidence="1">
    <location>
        <begin position="148"/>
        <end position="171"/>
    </location>
</feature>
<keyword evidence="1" id="KW-0812">Transmembrane</keyword>
<dbReference type="HOGENOM" id="CLU_032630_2_1_9"/>
<dbReference type="KEGG" id="eel:EUBELI_00130"/>
<feature type="transmembrane region" description="Helical" evidence="1">
    <location>
        <begin position="67"/>
        <end position="86"/>
    </location>
</feature>
<feature type="transmembrane region" description="Helical" evidence="1">
    <location>
        <begin position="12"/>
        <end position="33"/>
    </location>
</feature>
<evidence type="ECO:0008006" key="4">
    <source>
        <dbReference type="Google" id="ProtNLM"/>
    </source>
</evidence>
<accession>C4Z1X6</accession>
<dbReference type="GeneID" id="41354923"/>
<evidence type="ECO:0000313" key="3">
    <source>
        <dbReference type="Proteomes" id="UP000001476"/>
    </source>
</evidence>
<keyword evidence="1" id="KW-1133">Transmembrane helix</keyword>
<feature type="transmembrane region" description="Helical" evidence="1">
    <location>
        <begin position="39"/>
        <end position="60"/>
    </location>
</feature>
<dbReference type="STRING" id="515620.EUBELI_00130"/>
<dbReference type="eggNOG" id="ENOG5032QV8">
    <property type="taxonomic scope" value="Bacteria"/>
</dbReference>
<keyword evidence="1" id="KW-0472">Membrane</keyword>
<keyword evidence="3" id="KW-1185">Reference proteome</keyword>
<dbReference type="EMBL" id="CP001104">
    <property type="protein sequence ID" value="ACR71166.1"/>
    <property type="molecule type" value="Genomic_DNA"/>
</dbReference>
<organism evidence="2 3">
    <name type="scientific">Lachnospira eligens (strain ATCC 27750 / DSM 3376 / VPI C15-48 / C15-B4)</name>
    <name type="common">Eubacterium eligens</name>
    <dbReference type="NCBI Taxonomy" id="515620"/>
    <lineage>
        <taxon>Bacteria</taxon>
        <taxon>Bacillati</taxon>
        <taxon>Bacillota</taxon>
        <taxon>Clostridia</taxon>
        <taxon>Lachnospirales</taxon>
        <taxon>Lachnospiraceae</taxon>
        <taxon>Lachnospira</taxon>
    </lineage>
</organism>
<protein>
    <recommendedName>
        <fullName evidence="4">Lipid A core-O-antigen ligase and related enzymes</fullName>
    </recommendedName>
</protein>
<feature type="transmembrane region" description="Helical" evidence="1">
    <location>
        <begin position="235"/>
        <end position="253"/>
    </location>
</feature>
<feature type="transmembrane region" description="Helical" evidence="1">
    <location>
        <begin position="92"/>
        <end position="108"/>
    </location>
</feature>
<feature type="transmembrane region" description="Helical" evidence="1">
    <location>
        <begin position="202"/>
        <end position="219"/>
    </location>
</feature>
<reference evidence="2 3" key="1">
    <citation type="journal article" date="2009" name="Proc. Natl. Acad. Sci. U.S.A.">
        <title>Characterizing a model human gut microbiota composed of members of its two dominant bacterial phyla.</title>
        <authorList>
            <person name="Mahowald M.A."/>
            <person name="Rey F.E."/>
            <person name="Seedorf H."/>
            <person name="Turnbaugh P.J."/>
            <person name="Fulton R.S."/>
            <person name="Wollam A."/>
            <person name="Shah N."/>
            <person name="Wang C."/>
            <person name="Magrini V."/>
            <person name="Wilson R.K."/>
            <person name="Cantarel B.L."/>
            <person name="Coutinho P.M."/>
            <person name="Henrissat B."/>
            <person name="Crock L.W."/>
            <person name="Russell A."/>
            <person name="Verberkmoes N.C."/>
            <person name="Hettich R.L."/>
            <person name="Gordon J.I."/>
        </authorList>
    </citation>
    <scope>NUCLEOTIDE SEQUENCE [LARGE SCALE GENOMIC DNA]</scope>
    <source>
        <strain evidence="3">ATCC 27750 / DSM 3376 / VPI C15-48 / C15-B4</strain>
    </source>
</reference>
<evidence type="ECO:0000313" key="2">
    <source>
        <dbReference type="EMBL" id="ACR71166.1"/>
    </source>
</evidence>